<evidence type="ECO:0000259" key="3">
    <source>
        <dbReference type="Pfam" id="PF13359"/>
    </source>
</evidence>
<dbReference type="GO" id="GO:0046872">
    <property type="term" value="F:metal ion binding"/>
    <property type="evidence" value="ECO:0007669"/>
    <property type="project" value="UniProtKB-KW"/>
</dbReference>
<name>A0AAV4F481_9GAST</name>
<dbReference type="Pfam" id="PF13359">
    <property type="entry name" value="DDE_Tnp_4"/>
    <property type="match status" value="1"/>
</dbReference>
<reference evidence="4 5" key="1">
    <citation type="journal article" date="2021" name="Elife">
        <title>Chloroplast acquisition without the gene transfer in kleptoplastic sea slugs, Plakobranchus ocellatus.</title>
        <authorList>
            <person name="Maeda T."/>
            <person name="Takahashi S."/>
            <person name="Yoshida T."/>
            <person name="Shimamura S."/>
            <person name="Takaki Y."/>
            <person name="Nagai Y."/>
            <person name="Toyoda A."/>
            <person name="Suzuki Y."/>
            <person name="Arimoto A."/>
            <person name="Ishii H."/>
            <person name="Satoh N."/>
            <person name="Nishiyama T."/>
            <person name="Hasebe M."/>
            <person name="Maruyama T."/>
            <person name="Minagawa J."/>
            <person name="Obokata J."/>
            <person name="Shigenobu S."/>
        </authorList>
    </citation>
    <scope>NUCLEOTIDE SEQUENCE [LARGE SCALE GENOMIC DNA]</scope>
</reference>
<protein>
    <recommendedName>
        <fullName evidence="3">DDE Tnp4 domain-containing protein</fullName>
    </recommendedName>
</protein>
<accession>A0AAV4F481</accession>
<dbReference type="Proteomes" id="UP000762676">
    <property type="component" value="Unassembled WGS sequence"/>
</dbReference>
<dbReference type="AlphaFoldDB" id="A0AAV4F481"/>
<organism evidence="4 5">
    <name type="scientific">Elysia marginata</name>
    <dbReference type="NCBI Taxonomy" id="1093978"/>
    <lineage>
        <taxon>Eukaryota</taxon>
        <taxon>Metazoa</taxon>
        <taxon>Spiralia</taxon>
        <taxon>Lophotrochozoa</taxon>
        <taxon>Mollusca</taxon>
        <taxon>Gastropoda</taxon>
        <taxon>Heterobranchia</taxon>
        <taxon>Euthyneura</taxon>
        <taxon>Panpulmonata</taxon>
        <taxon>Sacoglossa</taxon>
        <taxon>Placobranchoidea</taxon>
        <taxon>Plakobranchidae</taxon>
        <taxon>Elysia</taxon>
    </lineage>
</organism>
<dbReference type="InterPro" id="IPR027806">
    <property type="entry name" value="HARBI1_dom"/>
</dbReference>
<comment type="caution">
    <text evidence="4">The sequence shown here is derived from an EMBL/GenBank/DDBJ whole genome shotgun (WGS) entry which is preliminary data.</text>
</comment>
<evidence type="ECO:0000313" key="4">
    <source>
        <dbReference type="EMBL" id="GFR67801.1"/>
    </source>
</evidence>
<keyword evidence="5" id="KW-1185">Reference proteome</keyword>
<sequence length="127" mass="14730">MLDDRRRIFNYRLARARRIIENRFGVLKAKINLKPDRIEDVVFACCVLHNNYFLRRNSPDKYTPQGSLDVEDEDHDVQEGLRAGDTNIAAMRPCATKNATDQAKETRDAFTEYFNTTGAVSWQNKFV</sequence>
<comment type="cofactor">
    <cofactor evidence="1">
        <name>a divalent metal cation</name>
        <dbReference type="ChEBI" id="CHEBI:60240"/>
    </cofactor>
</comment>
<gene>
    <name evidence="4" type="ORF">ElyMa_005592400</name>
</gene>
<keyword evidence="2" id="KW-0479">Metal-binding</keyword>
<evidence type="ECO:0000256" key="2">
    <source>
        <dbReference type="ARBA" id="ARBA00022723"/>
    </source>
</evidence>
<evidence type="ECO:0000256" key="1">
    <source>
        <dbReference type="ARBA" id="ARBA00001968"/>
    </source>
</evidence>
<dbReference type="EMBL" id="BMAT01011165">
    <property type="protein sequence ID" value="GFR67801.1"/>
    <property type="molecule type" value="Genomic_DNA"/>
</dbReference>
<proteinExistence type="predicted"/>
<evidence type="ECO:0000313" key="5">
    <source>
        <dbReference type="Proteomes" id="UP000762676"/>
    </source>
</evidence>
<feature type="domain" description="DDE Tnp4" evidence="3">
    <location>
        <begin position="2"/>
        <end position="50"/>
    </location>
</feature>